<dbReference type="InterPro" id="IPR055247">
    <property type="entry name" value="InsJ-like_HTH"/>
</dbReference>
<feature type="domain" description="Insertion element IS150 protein InsJ-like helix-turn-helix" evidence="4">
    <location>
        <begin position="30"/>
        <end position="81"/>
    </location>
</feature>
<dbReference type="PANTHER" id="PTHR18964:SF173">
    <property type="entry name" value="GLUCOKINASE"/>
    <property type="match status" value="1"/>
</dbReference>
<dbReference type="SUPFAM" id="SSF46785">
    <property type="entry name" value="Winged helix' DNA-binding domain"/>
    <property type="match status" value="1"/>
</dbReference>
<reference evidence="5 6" key="1">
    <citation type="submission" date="2024-06" db="EMBL/GenBank/DDBJ databases">
        <title>The Natural Products Discovery Center: Release of the First 8490 Sequenced Strains for Exploring Actinobacteria Biosynthetic Diversity.</title>
        <authorList>
            <person name="Kalkreuter E."/>
            <person name="Kautsar S.A."/>
            <person name="Yang D."/>
            <person name="Bader C.D."/>
            <person name="Teijaro C.N."/>
            <person name="Fluegel L."/>
            <person name="Davis C.M."/>
            <person name="Simpson J.R."/>
            <person name="Lauterbach L."/>
            <person name="Steele A.D."/>
            <person name="Gui C."/>
            <person name="Meng S."/>
            <person name="Li G."/>
            <person name="Viehrig K."/>
            <person name="Ye F."/>
            <person name="Su P."/>
            <person name="Kiefer A.F."/>
            <person name="Nichols A."/>
            <person name="Cepeda A.J."/>
            <person name="Yan W."/>
            <person name="Fan B."/>
            <person name="Jiang Y."/>
            <person name="Adhikari A."/>
            <person name="Zheng C.-J."/>
            <person name="Schuster L."/>
            <person name="Cowan T.M."/>
            <person name="Smanski M.J."/>
            <person name="Chevrette M.G."/>
            <person name="De Carvalho L.P.S."/>
            <person name="Shen B."/>
        </authorList>
    </citation>
    <scope>NUCLEOTIDE SEQUENCE [LARGE SCALE GENOMIC DNA]</scope>
    <source>
        <strain evidence="5 6">NPDC001694</strain>
    </source>
</reference>
<keyword evidence="6" id="KW-1185">Reference proteome</keyword>
<evidence type="ECO:0000313" key="6">
    <source>
        <dbReference type="Proteomes" id="UP001490365"/>
    </source>
</evidence>
<protein>
    <submittedName>
        <fullName evidence="5">ROK family protein</fullName>
    </submittedName>
</protein>
<dbReference type="CDD" id="cd23763">
    <property type="entry name" value="ASKHA_ATPase_ROK"/>
    <property type="match status" value="1"/>
</dbReference>
<feature type="region of interest" description="Disordered" evidence="2">
    <location>
        <begin position="201"/>
        <end position="220"/>
    </location>
</feature>
<evidence type="ECO:0000256" key="2">
    <source>
        <dbReference type="SAM" id="MobiDB-lite"/>
    </source>
</evidence>
<dbReference type="InterPro" id="IPR000835">
    <property type="entry name" value="HTH_MarR-typ"/>
</dbReference>
<gene>
    <name evidence="5" type="ORF">ABT211_09925</name>
</gene>
<dbReference type="Gene3D" id="3.30.420.40">
    <property type="match status" value="2"/>
</dbReference>
<dbReference type="Gene3D" id="1.10.10.10">
    <property type="entry name" value="Winged helix-like DNA-binding domain superfamily/Winged helix DNA-binding domain"/>
    <property type="match status" value="1"/>
</dbReference>
<name>A0ABV1TCV6_9ACTN</name>
<dbReference type="InterPro" id="IPR009057">
    <property type="entry name" value="Homeodomain-like_sf"/>
</dbReference>
<sequence>MPDAPSRPSAEDELDVLRRWAAGPGPRALRASIVLQAALGRHNSEIARRLGVSRQTVATWRQRYAAEGTAGLAGRPQSGRPGVVDEGDVVTETLLAPPDRRSSRSVGRRLGCSHTAVAAARRRWNLGQADRGPLPPLTPALADGEVWVVGVHHGTGPALVLLALRPHVPGQPAGPAVRPPTDALAAVAAAFTHALDSHEPAVAAGPADPAPHPPGRPAAEPDQAVSVFLAAARRAHPRAALHLVVLHGPAATGLDELCRRARVTLHQPPERTGPVSFLRAVLALDASRHPSSSARVLLDLAADLDGPAPVRWIREPLPAAPGESPPGGAGPLRAAAPAGSGGANQIDLGSFNECVVIETVRLAGSITRGEIADRTRLTQQSVSRIARSLLDRGLLVEERRQHSTVGKPRGLVRLRDDAAHALGIHIDPEVLTAVLVDLSGRIVARRVEKITPEPRPGAVVAQIAALGEAVLANTGQAVRENSFLGLGVVVPGPVDTVSGTVLDPPLMGVLKDVPLRSLLEQRFSCPILVEKDSTAAAVGERWIGRESRARDFVYLYLGTGVGAGLILNGDIYRGLTANAGEFGQLCAVTLGRVEASGRPEVLPECNPARHVLTRADGHRAGAAGGVPKDPPTVREAARAIGRGALALIDLLDVGLVVVGGPFCTGPAADIYLTEIERAVNDFPTARRLRRVHVERSVSIHEAAAVGAASTLFHAAFTPRLRRHP</sequence>
<dbReference type="InterPro" id="IPR036390">
    <property type="entry name" value="WH_DNA-bd_sf"/>
</dbReference>
<dbReference type="RefSeq" id="WP_351956236.1">
    <property type="nucleotide sequence ID" value="NZ_JBEOZM010000003.1"/>
</dbReference>
<dbReference type="SUPFAM" id="SSF46689">
    <property type="entry name" value="Homeodomain-like"/>
    <property type="match status" value="1"/>
</dbReference>
<dbReference type="InterPro" id="IPR043129">
    <property type="entry name" value="ATPase_NBD"/>
</dbReference>
<dbReference type="Pfam" id="PF12802">
    <property type="entry name" value="MarR_2"/>
    <property type="match status" value="1"/>
</dbReference>
<dbReference type="InterPro" id="IPR036388">
    <property type="entry name" value="WH-like_DNA-bd_sf"/>
</dbReference>
<dbReference type="PANTHER" id="PTHR18964">
    <property type="entry name" value="ROK (REPRESSOR, ORF, KINASE) FAMILY"/>
    <property type="match status" value="1"/>
</dbReference>
<organism evidence="5 6">
    <name type="scientific">Streptomyces sp. 900105755</name>
    <dbReference type="NCBI Taxonomy" id="3154389"/>
    <lineage>
        <taxon>Bacteria</taxon>
        <taxon>Bacillati</taxon>
        <taxon>Actinomycetota</taxon>
        <taxon>Actinomycetes</taxon>
        <taxon>Kitasatosporales</taxon>
        <taxon>Streptomycetaceae</taxon>
        <taxon>Streptomyces</taxon>
    </lineage>
</organism>
<evidence type="ECO:0000313" key="5">
    <source>
        <dbReference type="EMBL" id="MER6267603.1"/>
    </source>
</evidence>
<comment type="similarity">
    <text evidence="1">Belongs to the ROK (NagC/XylR) family.</text>
</comment>
<evidence type="ECO:0000256" key="1">
    <source>
        <dbReference type="ARBA" id="ARBA00006479"/>
    </source>
</evidence>
<dbReference type="EMBL" id="JBEOZM010000003">
    <property type="protein sequence ID" value="MER6267603.1"/>
    <property type="molecule type" value="Genomic_DNA"/>
</dbReference>
<accession>A0ABV1TCV6</accession>
<evidence type="ECO:0000259" key="3">
    <source>
        <dbReference type="Pfam" id="PF12802"/>
    </source>
</evidence>
<dbReference type="InterPro" id="IPR000600">
    <property type="entry name" value="ROK"/>
</dbReference>
<feature type="domain" description="HTH marR-type" evidence="3">
    <location>
        <begin position="361"/>
        <end position="400"/>
    </location>
</feature>
<dbReference type="Proteomes" id="UP001490365">
    <property type="component" value="Unassembled WGS sequence"/>
</dbReference>
<dbReference type="Pfam" id="PF00480">
    <property type="entry name" value="ROK"/>
    <property type="match status" value="1"/>
</dbReference>
<feature type="region of interest" description="Disordered" evidence="2">
    <location>
        <begin position="316"/>
        <end position="339"/>
    </location>
</feature>
<dbReference type="SUPFAM" id="SSF53067">
    <property type="entry name" value="Actin-like ATPase domain"/>
    <property type="match status" value="1"/>
</dbReference>
<comment type="caution">
    <text evidence="5">The sequence shown here is derived from an EMBL/GenBank/DDBJ whole genome shotgun (WGS) entry which is preliminary data.</text>
</comment>
<dbReference type="Pfam" id="PF13518">
    <property type="entry name" value="HTH_28"/>
    <property type="match status" value="1"/>
</dbReference>
<evidence type="ECO:0000259" key="4">
    <source>
        <dbReference type="Pfam" id="PF13518"/>
    </source>
</evidence>
<proteinExistence type="inferred from homology"/>